<keyword evidence="1" id="KW-0812">Transmembrane</keyword>
<feature type="transmembrane region" description="Helical" evidence="1">
    <location>
        <begin position="69"/>
        <end position="89"/>
    </location>
</feature>
<feature type="transmembrane region" description="Helical" evidence="1">
    <location>
        <begin position="214"/>
        <end position="233"/>
    </location>
</feature>
<sequence length="280" mass="32573">MCDQLDEAPKPEAPDWLFNNIAEASKNARSIYLLYLGFVSYCLLTAFGTTDRQIFLNEQVSLPIIKVDVSLYGFFIVAPIIAIFIFLYLQLYLGRLKGLLSDLRENYAPLEKRRLYPWMLNIADDPEPGFMGWLQRSIVILSLWWSLPLTLAVFAISIIRKHDEWLSYGLSALPLFATVFIIYFWLHHERDSDKEFGGRLRRISLFARKHPAKTLLSVLILLFTLLMLFIPYAHRGEFILFNLDLRQEKLITEPDVDYKGLYWADLKLARLEGANLYNVV</sequence>
<gene>
    <name evidence="2" type="ORF">LCGC14_2217560</name>
</gene>
<comment type="caution">
    <text evidence="2">The sequence shown here is derived from an EMBL/GenBank/DDBJ whole genome shotgun (WGS) entry which is preliminary data.</text>
</comment>
<feature type="transmembrane region" description="Helical" evidence="1">
    <location>
        <begin position="165"/>
        <end position="186"/>
    </location>
</feature>
<feature type="transmembrane region" description="Helical" evidence="1">
    <location>
        <begin position="138"/>
        <end position="159"/>
    </location>
</feature>
<accession>A0A0F9DZF8</accession>
<reference evidence="2" key="1">
    <citation type="journal article" date="2015" name="Nature">
        <title>Complex archaea that bridge the gap between prokaryotes and eukaryotes.</title>
        <authorList>
            <person name="Spang A."/>
            <person name="Saw J.H."/>
            <person name="Jorgensen S.L."/>
            <person name="Zaremba-Niedzwiedzka K."/>
            <person name="Martijn J."/>
            <person name="Lind A.E."/>
            <person name="van Eijk R."/>
            <person name="Schleper C."/>
            <person name="Guy L."/>
            <person name="Ettema T.J."/>
        </authorList>
    </citation>
    <scope>NUCLEOTIDE SEQUENCE</scope>
</reference>
<dbReference type="EMBL" id="LAZR01029562">
    <property type="protein sequence ID" value="KKL59216.1"/>
    <property type="molecule type" value="Genomic_DNA"/>
</dbReference>
<keyword evidence="1" id="KW-0472">Membrane</keyword>
<evidence type="ECO:0000256" key="1">
    <source>
        <dbReference type="SAM" id="Phobius"/>
    </source>
</evidence>
<keyword evidence="1" id="KW-1133">Transmembrane helix</keyword>
<feature type="non-terminal residue" evidence="2">
    <location>
        <position position="280"/>
    </location>
</feature>
<name>A0A0F9DZF8_9ZZZZ</name>
<feature type="transmembrane region" description="Helical" evidence="1">
    <location>
        <begin position="31"/>
        <end position="49"/>
    </location>
</feature>
<organism evidence="2">
    <name type="scientific">marine sediment metagenome</name>
    <dbReference type="NCBI Taxonomy" id="412755"/>
    <lineage>
        <taxon>unclassified sequences</taxon>
        <taxon>metagenomes</taxon>
        <taxon>ecological metagenomes</taxon>
    </lineage>
</organism>
<dbReference type="AlphaFoldDB" id="A0A0F9DZF8"/>
<protein>
    <submittedName>
        <fullName evidence="2">Uncharacterized protein</fullName>
    </submittedName>
</protein>
<proteinExistence type="predicted"/>
<evidence type="ECO:0000313" key="2">
    <source>
        <dbReference type="EMBL" id="KKL59216.1"/>
    </source>
</evidence>